<dbReference type="SUPFAM" id="SSF52743">
    <property type="entry name" value="Subtilisin-like"/>
    <property type="match status" value="1"/>
</dbReference>
<dbReference type="GO" id="GO:0004252">
    <property type="term" value="F:serine-type endopeptidase activity"/>
    <property type="evidence" value="ECO:0007669"/>
    <property type="project" value="UniProtKB-UniRule"/>
</dbReference>
<dbReference type="InterPro" id="IPR023828">
    <property type="entry name" value="Peptidase_S8_Ser-AS"/>
</dbReference>
<dbReference type="InterPro" id="IPR015500">
    <property type="entry name" value="Peptidase_S8_subtilisin-rel"/>
</dbReference>
<keyword evidence="8" id="KW-1185">Reference proteome</keyword>
<dbReference type="PRINTS" id="PR00723">
    <property type="entry name" value="SUBTILISIN"/>
</dbReference>
<name>A0A428T0W4_9HYPO</name>
<comment type="similarity">
    <text evidence="4">Belongs to the peptidase S8 family.</text>
</comment>
<feature type="active site" description="Charge relay system" evidence="4">
    <location>
        <position position="537"/>
    </location>
</feature>
<dbReference type="Pfam" id="PF24476">
    <property type="entry name" value="DUF7580"/>
    <property type="match status" value="1"/>
</dbReference>
<protein>
    <submittedName>
        <fullName evidence="7">Uncharacterized protein</fullName>
    </submittedName>
</protein>
<reference evidence="7 8" key="1">
    <citation type="submission" date="2017-06" db="EMBL/GenBank/DDBJ databases">
        <title>Cmopartive genomic analysis of Ambrosia Fusariam Clade fungi.</title>
        <authorList>
            <person name="Stajich J.E."/>
            <person name="Carrillo J."/>
            <person name="Kijimoto T."/>
            <person name="Eskalen A."/>
            <person name="O'Donnell K."/>
            <person name="Kasson M."/>
        </authorList>
    </citation>
    <scope>NUCLEOTIDE SEQUENCE [LARGE SCALE GENOMIC DNA]</scope>
    <source>
        <strain evidence="7 8">NRRL 20438</strain>
    </source>
</reference>
<evidence type="ECO:0000256" key="4">
    <source>
        <dbReference type="PROSITE-ProRule" id="PRU01240"/>
    </source>
</evidence>
<dbReference type="InterPro" id="IPR056002">
    <property type="entry name" value="DUF7580"/>
</dbReference>
<feature type="active site" description="Charge relay system" evidence="4">
    <location>
        <position position="583"/>
    </location>
</feature>
<evidence type="ECO:0000313" key="8">
    <source>
        <dbReference type="Proteomes" id="UP000288429"/>
    </source>
</evidence>
<dbReference type="AlphaFoldDB" id="A0A428T0W4"/>
<evidence type="ECO:0000259" key="5">
    <source>
        <dbReference type="Pfam" id="PF00082"/>
    </source>
</evidence>
<gene>
    <name evidence="7" type="ORF">CDV31_013772</name>
</gene>
<feature type="domain" description="DUF7580" evidence="6">
    <location>
        <begin position="293"/>
        <end position="456"/>
    </location>
</feature>
<dbReference type="Pfam" id="PF00082">
    <property type="entry name" value="Peptidase_S8"/>
    <property type="match status" value="1"/>
</dbReference>
<keyword evidence="2 4" id="KW-0378">Hydrolase</keyword>
<dbReference type="PROSITE" id="PS00138">
    <property type="entry name" value="SUBTILASE_SER"/>
    <property type="match status" value="1"/>
</dbReference>
<evidence type="ECO:0000256" key="3">
    <source>
        <dbReference type="ARBA" id="ARBA00022825"/>
    </source>
</evidence>
<organism evidence="7 8">
    <name type="scientific">Fusarium ambrosium</name>
    <dbReference type="NCBI Taxonomy" id="131363"/>
    <lineage>
        <taxon>Eukaryota</taxon>
        <taxon>Fungi</taxon>
        <taxon>Dikarya</taxon>
        <taxon>Ascomycota</taxon>
        <taxon>Pezizomycotina</taxon>
        <taxon>Sordariomycetes</taxon>
        <taxon>Hypocreomycetidae</taxon>
        <taxon>Hypocreales</taxon>
        <taxon>Nectriaceae</taxon>
        <taxon>Fusarium</taxon>
        <taxon>Fusarium solani species complex</taxon>
    </lineage>
</organism>
<keyword evidence="3 4" id="KW-0720">Serine protease</keyword>
<dbReference type="Proteomes" id="UP000288429">
    <property type="component" value="Unassembled WGS sequence"/>
</dbReference>
<proteinExistence type="inferred from homology"/>
<evidence type="ECO:0000256" key="2">
    <source>
        <dbReference type="ARBA" id="ARBA00022801"/>
    </source>
</evidence>
<feature type="active site" description="Charge relay system" evidence="4">
    <location>
        <position position="747"/>
    </location>
</feature>
<evidence type="ECO:0000259" key="6">
    <source>
        <dbReference type="Pfam" id="PF24476"/>
    </source>
</evidence>
<dbReference type="PANTHER" id="PTHR35186">
    <property type="entry name" value="ANK_REP_REGION DOMAIN-CONTAINING PROTEIN"/>
    <property type="match status" value="1"/>
</dbReference>
<evidence type="ECO:0000313" key="7">
    <source>
        <dbReference type="EMBL" id="RSL95714.1"/>
    </source>
</evidence>
<evidence type="ECO:0000256" key="1">
    <source>
        <dbReference type="ARBA" id="ARBA00022670"/>
    </source>
</evidence>
<dbReference type="CDD" id="cd00306">
    <property type="entry name" value="Peptidases_S8_S53"/>
    <property type="match status" value="1"/>
</dbReference>
<dbReference type="EMBL" id="NIZV01000291">
    <property type="protein sequence ID" value="RSL95714.1"/>
    <property type="molecule type" value="Genomic_DNA"/>
</dbReference>
<keyword evidence="1 4" id="KW-0645">Protease</keyword>
<dbReference type="Gene3D" id="3.40.50.200">
    <property type="entry name" value="Peptidase S8/S53 domain"/>
    <property type="match status" value="1"/>
</dbReference>
<dbReference type="InterPro" id="IPR036852">
    <property type="entry name" value="Peptidase_S8/S53_dom_sf"/>
</dbReference>
<comment type="caution">
    <text evidence="7">The sequence shown here is derived from an EMBL/GenBank/DDBJ whole genome shotgun (WGS) entry which is preliminary data.</text>
</comment>
<sequence length="838" mass="94950">MDWRSLLGLRPTTPACDTDDICALLKAVLPTFIAIAQRRLPDASVADEIQTFYLLFYNQVFNLDVVLVQWDPTETVQRLPADEEKVSRNLMRILDELENVFVSRKGEAAGLAFQSLGFKREQGETYPKLRALKRILLQNNAMNESFLNDVDHIMRIHKKSAEKRESLLRNLGQALQFFYNLQPFTSESDLPCPIRFQNYPLKHVRRLANTLFDVVKTNWCCQCPGSASHVSRNTRLNLTQHQRFDTTPARGQVFANSEIRFRLLFPTNSRNIEWQDTEISVTERDHVKERKGKDRLILSAVLTTTFLHFVEGPWLRANISSENICFLASDYRSTLDITKPYLTTRFTSLTPPPLSTDLSETHEFPDILSLGILLLEIAQGAPIEFEESKHPCYVALKYLKKWECSGIIFEGLHRAIFACLNPAESRGNEVDENFPRDFAARKYIFERVLYPLEDTLYTAYGIQLSMLHADIARPKEVRAIGSCDHQDEHRREKQEAAEEWLEHLDGVHRLFYECEKKCDRLREGVKKATRVKVAVLDTGLQLPGAFQENYEDAERIDLQQSATFIPAMGGEATHEWKIDCDGHGSRVGQIILQIAPTADLHIAKVFKTRNDLADPNMATQVHKRIAEAIDLATNEWKVDMIIMCFGFEEPIPLIRKAIDKASKAEKPPLFFAATSNDGAHKSMAWPAREMSVIGISSTTSDGSVSTFNPSENKAHSILYAFGEGVPVKVADPGNPDDHITEYVSGTSYATPVAAALAANLLGCTRMLVETCPLEDRAKYGHVPGDLQRMSDMMTVLRRHMQKSHVCGVESLIPWDFLNVELLDNNRILKDIANTLRRG</sequence>
<dbReference type="GO" id="GO:0006508">
    <property type="term" value="P:proteolysis"/>
    <property type="evidence" value="ECO:0007669"/>
    <property type="project" value="UniProtKB-KW"/>
</dbReference>
<feature type="domain" description="Peptidase S8/S53" evidence="5">
    <location>
        <begin position="530"/>
        <end position="761"/>
    </location>
</feature>
<dbReference type="InterPro" id="IPR000209">
    <property type="entry name" value="Peptidase_S8/S53_dom"/>
</dbReference>
<dbReference type="PROSITE" id="PS51892">
    <property type="entry name" value="SUBTILASE"/>
    <property type="match status" value="1"/>
</dbReference>
<dbReference type="PANTHER" id="PTHR35186:SF4">
    <property type="entry name" value="PRION-INHIBITION AND PROPAGATION HELO DOMAIN-CONTAINING PROTEIN"/>
    <property type="match status" value="1"/>
</dbReference>
<accession>A0A428T0W4</accession>